<dbReference type="Proteomes" id="UP001432027">
    <property type="component" value="Unassembled WGS sequence"/>
</dbReference>
<feature type="non-terminal residue" evidence="1">
    <location>
        <position position="1"/>
    </location>
</feature>
<proteinExistence type="predicted"/>
<gene>
    <name evidence="1" type="ORF">PENTCL1PPCAC_7734</name>
</gene>
<dbReference type="EMBL" id="BTSX01000002">
    <property type="protein sequence ID" value="GMS85559.1"/>
    <property type="molecule type" value="Genomic_DNA"/>
</dbReference>
<keyword evidence="2" id="KW-1185">Reference proteome</keyword>
<evidence type="ECO:0000313" key="2">
    <source>
        <dbReference type="Proteomes" id="UP001432027"/>
    </source>
</evidence>
<comment type="caution">
    <text evidence="1">The sequence shown here is derived from an EMBL/GenBank/DDBJ whole genome shotgun (WGS) entry which is preliminary data.</text>
</comment>
<sequence>HCEFMQYAVQYRTLKTTKATGQTILHVVSTIDTASRLWEQLMLDEQGGEASSVSFSLLDPVSSYPSIDPFC</sequence>
<feature type="non-terminal residue" evidence="1">
    <location>
        <position position="71"/>
    </location>
</feature>
<reference evidence="1" key="1">
    <citation type="submission" date="2023-10" db="EMBL/GenBank/DDBJ databases">
        <title>Genome assembly of Pristionchus species.</title>
        <authorList>
            <person name="Yoshida K."/>
            <person name="Sommer R.J."/>
        </authorList>
    </citation>
    <scope>NUCLEOTIDE SEQUENCE</scope>
    <source>
        <strain evidence="1">RS0144</strain>
    </source>
</reference>
<organism evidence="1 2">
    <name type="scientific">Pristionchus entomophagus</name>
    <dbReference type="NCBI Taxonomy" id="358040"/>
    <lineage>
        <taxon>Eukaryota</taxon>
        <taxon>Metazoa</taxon>
        <taxon>Ecdysozoa</taxon>
        <taxon>Nematoda</taxon>
        <taxon>Chromadorea</taxon>
        <taxon>Rhabditida</taxon>
        <taxon>Rhabditina</taxon>
        <taxon>Diplogasteromorpha</taxon>
        <taxon>Diplogasteroidea</taxon>
        <taxon>Neodiplogasteridae</taxon>
        <taxon>Pristionchus</taxon>
    </lineage>
</organism>
<protein>
    <submittedName>
        <fullName evidence="1">Uncharacterized protein</fullName>
    </submittedName>
</protein>
<name>A0AAV5SW13_9BILA</name>
<accession>A0AAV5SW13</accession>
<evidence type="ECO:0000313" key="1">
    <source>
        <dbReference type="EMBL" id="GMS85559.1"/>
    </source>
</evidence>
<dbReference type="AlphaFoldDB" id="A0AAV5SW13"/>